<feature type="chain" id="PRO_5016901377" evidence="1">
    <location>
        <begin position="25"/>
        <end position="224"/>
    </location>
</feature>
<protein>
    <submittedName>
        <fullName evidence="2">DUF2490 domain-containing protein</fullName>
    </submittedName>
</protein>
<reference evidence="3" key="1">
    <citation type="submission" date="2018-08" db="EMBL/GenBank/DDBJ databases">
        <authorList>
            <person name="Kim S.-J."/>
            <person name="Jung G.-Y."/>
        </authorList>
    </citation>
    <scope>NUCLEOTIDE SEQUENCE [LARGE SCALE GENOMIC DNA]</scope>
    <source>
        <strain evidence="3">GY_G</strain>
    </source>
</reference>
<feature type="signal peptide" evidence="1">
    <location>
        <begin position="1"/>
        <end position="24"/>
    </location>
</feature>
<dbReference type="OrthoDB" id="5381041at2"/>
<dbReference type="EMBL" id="QRGP01000002">
    <property type="protein sequence ID" value="RDV02681.1"/>
    <property type="molecule type" value="Genomic_DNA"/>
</dbReference>
<evidence type="ECO:0000256" key="1">
    <source>
        <dbReference type="SAM" id="SignalP"/>
    </source>
</evidence>
<dbReference type="Pfam" id="PF10677">
    <property type="entry name" value="DUF2490"/>
    <property type="match status" value="1"/>
</dbReference>
<comment type="caution">
    <text evidence="2">The sequence shown here is derived from an EMBL/GenBank/DDBJ whole genome shotgun (WGS) entry which is preliminary data.</text>
</comment>
<organism evidence="2 3">
    <name type="scientific">Sphingorhabdus pulchriflava</name>
    <dbReference type="NCBI Taxonomy" id="2292257"/>
    <lineage>
        <taxon>Bacteria</taxon>
        <taxon>Pseudomonadati</taxon>
        <taxon>Pseudomonadota</taxon>
        <taxon>Alphaproteobacteria</taxon>
        <taxon>Sphingomonadales</taxon>
        <taxon>Sphingomonadaceae</taxon>
        <taxon>Sphingorhabdus</taxon>
    </lineage>
</organism>
<sequence>MFVRRLCHLLGTISLVMASQAALAESTQQQWLTLTGDLELDANDSVSAHVILRSQPDSFDLGQRFIRLGYRHDLNDDVSLSLSYAHVSTEVSGGSDPVQHRLAQGISFPLVHEVDVRVQLEEVFGVTGSNDVGVRFRPRVRWRHDLNQSGKLELQLSDELIFALNDTDFGQTSGLTANRAGAAVHFDVGDHFGIMPGYTWQLVNRSGGPTRNDHILGLTLEAHY</sequence>
<proteinExistence type="predicted"/>
<gene>
    <name evidence="2" type="ORF">DXH95_12045</name>
</gene>
<name>A0A371B5I7_9SPHN</name>
<keyword evidence="1" id="KW-0732">Signal</keyword>
<accession>A0A371B5I7</accession>
<keyword evidence="3" id="KW-1185">Reference proteome</keyword>
<dbReference type="AlphaFoldDB" id="A0A371B5I7"/>
<evidence type="ECO:0000313" key="3">
    <source>
        <dbReference type="Proteomes" id="UP000263833"/>
    </source>
</evidence>
<evidence type="ECO:0000313" key="2">
    <source>
        <dbReference type="EMBL" id="RDV02681.1"/>
    </source>
</evidence>
<dbReference type="Proteomes" id="UP000263833">
    <property type="component" value="Unassembled WGS sequence"/>
</dbReference>
<dbReference type="InterPro" id="IPR019619">
    <property type="entry name" value="DUF2490"/>
</dbReference>